<gene>
    <name evidence="9" type="ORF">G7K_1521-t1</name>
</gene>
<dbReference type="GO" id="GO:0000253">
    <property type="term" value="F:3-beta-hydroxysteroid 3-dehydrogenase (NADP+) activity"/>
    <property type="evidence" value="ECO:0007669"/>
    <property type="project" value="UniProtKB-EC"/>
</dbReference>
<dbReference type="InterPro" id="IPR036291">
    <property type="entry name" value="NAD(P)-bd_dom_sf"/>
</dbReference>
<keyword evidence="5" id="KW-0443">Lipid metabolism</keyword>
<dbReference type="EC" id="1.1.1.270" evidence="8"/>
<reference evidence="9 10" key="1">
    <citation type="journal article" date="2011" name="J. Gen. Appl. Microbiol.">
        <title>Draft genome sequencing of the enigmatic yeast Saitoella complicata.</title>
        <authorList>
            <person name="Nishida H."/>
            <person name="Hamamoto M."/>
            <person name="Sugiyama J."/>
        </authorList>
    </citation>
    <scope>NUCLEOTIDE SEQUENCE [LARGE SCALE GENOMIC DNA]</scope>
    <source>
        <strain evidence="9 10">NRRL Y-17804</strain>
    </source>
</reference>
<reference evidence="9 10" key="3">
    <citation type="journal article" date="2015" name="Genome Announc.">
        <title>Draft Genome Sequence of the Archiascomycetous Yeast Saitoella complicata.</title>
        <authorList>
            <person name="Yamauchi K."/>
            <person name="Kondo S."/>
            <person name="Hamamoto M."/>
            <person name="Takahashi Y."/>
            <person name="Ogura Y."/>
            <person name="Hayashi T."/>
            <person name="Nishida H."/>
        </authorList>
    </citation>
    <scope>NUCLEOTIDE SEQUENCE [LARGE SCALE GENOMIC DNA]</scope>
    <source>
        <strain evidence="9 10">NRRL Y-17804</strain>
    </source>
</reference>
<evidence type="ECO:0000256" key="8">
    <source>
        <dbReference type="ARBA" id="ARBA00023621"/>
    </source>
</evidence>
<dbReference type="PANTHER" id="PTHR43647:SF1">
    <property type="entry name" value="3-KETO-STEROID REDUCTASE ERG27"/>
    <property type="match status" value="1"/>
</dbReference>
<evidence type="ECO:0000313" key="10">
    <source>
        <dbReference type="Proteomes" id="UP000033140"/>
    </source>
</evidence>
<keyword evidence="1" id="KW-0444">Lipid biosynthesis</keyword>
<comment type="pathway">
    <text evidence="6">Steroid biosynthesis; zymosterol biosynthesis; zymosterol from lanosterol: step 5/6.</text>
</comment>
<evidence type="ECO:0000313" key="9">
    <source>
        <dbReference type="EMBL" id="GAO47313.1"/>
    </source>
</evidence>
<dbReference type="AlphaFoldDB" id="A0A0E9NBX0"/>
<dbReference type="PRINTS" id="PR00081">
    <property type="entry name" value="GDHRDH"/>
</dbReference>
<dbReference type="Gene3D" id="3.40.50.720">
    <property type="entry name" value="NAD(P)-binding Rossmann-like Domain"/>
    <property type="match status" value="1"/>
</dbReference>
<keyword evidence="10" id="KW-1185">Reference proteome</keyword>
<keyword evidence="4" id="KW-0560">Oxidoreductase</keyword>
<accession>A0A0E9NBX0</accession>
<dbReference type="SUPFAM" id="SSF51735">
    <property type="entry name" value="NAD(P)-binding Rossmann-fold domains"/>
    <property type="match status" value="1"/>
</dbReference>
<dbReference type="GO" id="GO:0005811">
    <property type="term" value="C:lipid droplet"/>
    <property type="evidence" value="ECO:0007669"/>
    <property type="project" value="TreeGrafter"/>
</dbReference>
<sequence>MPIAVITGANSGLGFAIACRLIEAVEGITIVVTCRSTAKAEDTLRRLEHRYPAKTLKLDYALLDLASMRSVHDTAKELKERFGRIDYLYLNAGAGDFIGLDWKQLALDFWNGFIAALTAPTYKLQRIGRKSGDGLGWVFQCNVFGHYYLMNEVLPVMKDGGKVIWTSSLEAFPWAFSYPDPTKTLSDVADSSASTPSDTLQLLINTHSYEGSKRLTDILHVASYKSIFESYKVRQYLTHPGICGTNIMADHLIKPFFWGMFACFYVARLFGSIWHTCTAHKGALSSLYCAVIDDEMSKKFGSGTDRWGNERIVRQEVEEYDEEEGNLVHKAMNDLYKEWKEKLEKEDQEKCSLSLTPCPICSYGANVIL</sequence>
<evidence type="ECO:0000256" key="4">
    <source>
        <dbReference type="ARBA" id="ARBA00023002"/>
    </source>
</evidence>
<reference evidence="9 10" key="2">
    <citation type="journal article" date="2014" name="J. Gen. Appl. Microbiol.">
        <title>The early diverging ascomycetous budding yeast Saitoella complicata has three histone deacetylases belonging to the Clr6, Hos2, and Rpd3 lineages.</title>
        <authorList>
            <person name="Nishida H."/>
            <person name="Matsumoto T."/>
            <person name="Kondo S."/>
            <person name="Hamamoto M."/>
            <person name="Yoshikawa H."/>
        </authorList>
    </citation>
    <scope>NUCLEOTIDE SEQUENCE [LARGE SCALE GENOMIC DNA]</scope>
    <source>
        <strain evidence="9 10">NRRL Y-17804</strain>
    </source>
</reference>
<dbReference type="PANTHER" id="PTHR43647">
    <property type="entry name" value="DEHYDROGENASE"/>
    <property type="match status" value="1"/>
</dbReference>
<organism evidence="9 10">
    <name type="scientific">Saitoella complicata (strain BCRC 22490 / CBS 7301 / JCM 7358 / NBRC 10748 / NRRL Y-17804)</name>
    <dbReference type="NCBI Taxonomy" id="698492"/>
    <lineage>
        <taxon>Eukaryota</taxon>
        <taxon>Fungi</taxon>
        <taxon>Dikarya</taxon>
        <taxon>Ascomycota</taxon>
        <taxon>Taphrinomycotina</taxon>
        <taxon>Taphrinomycotina incertae sedis</taxon>
        <taxon>Saitoella</taxon>
    </lineage>
</organism>
<dbReference type="EMBL" id="BACD03000008">
    <property type="protein sequence ID" value="GAO47313.1"/>
    <property type="molecule type" value="Genomic_DNA"/>
</dbReference>
<evidence type="ECO:0000256" key="5">
    <source>
        <dbReference type="ARBA" id="ARBA00023098"/>
    </source>
</evidence>
<dbReference type="OMA" id="WHNIDGY"/>
<dbReference type="GO" id="GO:0005789">
    <property type="term" value="C:endoplasmic reticulum membrane"/>
    <property type="evidence" value="ECO:0007669"/>
    <property type="project" value="TreeGrafter"/>
</dbReference>
<comment type="caution">
    <text evidence="9">The sequence shown here is derived from an EMBL/GenBank/DDBJ whole genome shotgun (WGS) entry which is preliminary data.</text>
</comment>
<evidence type="ECO:0000256" key="1">
    <source>
        <dbReference type="ARBA" id="ARBA00022516"/>
    </source>
</evidence>
<comment type="similarity">
    <text evidence="7">Belongs to the short-chain dehydrogenases/reductases (SDR) family. ERG27 subfamily.</text>
</comment>
<evidence type="ECO:0000256" key="7">
    <source>
        <dbReference type="ARBA" id="ARBA00023593"/>
    </source>
</evidence>
<dbReference type="Pfam" id="PF00106">
    <property type="entry name" value="adh_short"/>
    <property type="match status" value="1"/>
</dbReference>
<name>A0A0E9NBX0_SAICN</name>
<protein>
    <recommendedName>
        <fullName evidence="8">3beta-hydroxysteroid 3-dehydrogenase</fullName>
        <ecNumber evidence="8">1.1.1.270</ecNumber>
    </recommendedName>
</protein>
<keyword evidence="2" id="KW-0521">NADP</keyword>
<keyword evidence="3" id="KW-0752">Steroid biosynthesis</keyword>
<proteinExistence type="inferred from homology"/>
<dbReference type="GO" id="GO:0006696">
    <property type="term" value="P:ergosterol biosynthetic process"/>
    <property type="evidence" value="ECO:0007669"/>
    <property type="project" value="TreeGrafter"/>
</dbReference>
<dbReference type="GO" id="GO:0005741">
    <property type="term" value="C:mitochondrial outer membrane"/>
    <property type="evidence" value="ECO:0007669"/>
    <property type="project" value="TreeGrafter"/>
</dbReference>
<evidence type="ECO:0000256" key="3">
    <source>
        <dbReference type="ARBA" id="ARBA00022955"/>
    </source>
</evidence>
<evidence type="ECO:0000256" key="6">
    <source>
        <dbReference type="ARBA" id="ARBA00023589"/>
    </source>
</evidence>
<evidence type="ECO:0000256" key="2">
    <source>
        <dbReference type="ARBA" id="ARBA00022857"/>
    </source>
</evidence>
<dbReference type="InterPro" id="IPR051593">
    <property type="entry name" value="Ergosterol_Biosynth_ERG27"/>
</dbReference>
<dbReference type="STRING" id="698492.A0A0E9NBX0"/>
<dbReference type="Proteomes" id="UP000033140">
    <property type="component" value="Unassembled WGS sequence"/>
</dbReference>
<dbReference type="InterPro" id="IPR002347">
    <property type="entry name" value="SDR_fam"/>
</dbReference>